<comment type="caution">
    <text evidence="4">The sequence shown here is derived from an EMBL/GenBank/DDBJ whole genome shotgun (WGS) entry which is preliminary data.</text>
</comment>
<dbReference type="InterPro" id="IPR012939">
    <property type="entry name" value="Glyco_hydro_92"/>
</dbReference>
<feature type="compositionally biased region" description="Low complexity" evidence="1">
    <location>
        <begin position="798"/>
        <end position="813"/>
    </location>
</feature>
<dbReference type="InterPro" id="IPR041371">
    <property type="entry name" value="GH92_N"/>
</dbReference>
<reference evidence="4" key="1">
    <citation type="submission" date="2022-08" db="EMBL/GenBank/DDBJ databases">
        <authorList>
            <person name="Deng Y."/>
            <person name="Han X.-F."/>
            <person name="Zhang Y.-Q."/>
        </authorList>
    </citation>
    <scope>NUCLEOTIDE SEQUENCE</scope>
    <source>
        <strain evidence="4">CPCC 205716</strain>
    </source>
</reference>
<dbReference type="Gene3D" id="2.70.98.10">
    <property type="match status" value="1"/>
</dbReference>
<dbReference type="SUPFAM" id="SSF48208">
    <property type="entry name" value="Six-hairpin glycosidases"/>
    <property type="match status" value="1"/>
</dbReference>
<evidence type="ECO:0000313" key="4">
    <source>
        <dbReference type="EMBL" id="MCS5713452.1"/>
    </source>
</evidence>
<dbReference type="Pfam" id="PF07971">
    <property type="entry name" value="Glyco_hydro_92"/>
    <property type="match status" value="1"/>
</dbReference>
<keyword evidence="5" id="KW-1185">Reference proteome</keyword>
<feature type="region of interest" description="Disordered" evidence="1">
    <location>
        <begin position="713"/>
        <end position="737"/>
    </location>
</feature>
<dbReference type="InterPro" id="IPR050883">
    <property type="entry name" value="PNGase"/>
</dbReference>
<dbReference type="PANTHER" id="PTHR12143:SF43">
    <property type="entry name" value="PUTATIVE-RELATED"/>
    <property type="match status" value="1"/>
</dbReference>
<feature type="domain" description="Glycosyl hydrolase family 92" evidence="2">
    <location>
        <begin position="272"/>
        <end position="713"/>
    </location>
</feature>
<evidence type="ECO:0000256" key="1">
    <source>
        <dbReference type="SAM" id="MobiDB-lite"/>
    </source>
</evidence>
<dbReference type="Gene3D" id="1.20.1610.10">
    <property type="entry name" value="alpha-1,2-mannosidases domains"/>
    <property type="match status" value="1"/>
</dbReference>
<dbReference type="Gene3D" id="1.20.1050.60">
    <property type="entry name" value="alpha-1,2-mannosidase"/>
    <property type="match status" value="1"/>
</dbReference>
<protein>
    <submittedName>
        <fullName evidence="4">Glycoside hydrolase family 92 protein</fullName>
    </submittedName>
</protein>
<dbReference type="GO" id="GO:0016787">
    <property type="term" value="F:hydrolase activity"/>
    <property type="evidence" value="ECO:0007669"/>
    <property type="project" value="UniProtKB-KW"/>
</dbReference>
<sequence>MIDRVDPFIGTEATALPPQTGLAATWWWPKPQIGNTHPGATYPLGMVSACAYSGGYPTGYGRYDLSLEGVPSTIHDTLLASGFTHFQQSGTGAIRKYYNYFRVTPMVEPLDVLGRTWDITEEEASPGYYSATLDSGVTAEITVGPKSAVHRYTFPRHANARVVIDFSLGGLGIPYGATIPLRANLETLEPGVARGEIVAEGAPIAVHIECDTPQWRQMLWYDRRLMPGGTKLALDHIRPTTLRPFGLMWAGPSEPGQTIELRIGFSLRGGEQAEANLRADCGPGPGRFEARRERTRKTWRKHLKTISVETPSPERKTVFSTALYHSLIKPCFADSESPFWPSEGPFAFDLSTMWDIYRTQLPLLITLFPDKAVELANALLTICEEEGNFPIGYRLARGGDRFSRQGSALAHTFLAELCQAGLPGIDWEWALVHMSDDLRRTYGEEFLLRGEAHPISHTLDLAFGYWCTAKVARHVGDTALAAQFEALAARWINAYDPTSGLLKDSTYYEGSRYNYSFRLQHDMAGRIEVSGGRDRFVEQLDTFFGYGAEPVVQPGNKPDAQELLAGYVLGRFEGLNNEPDMDAPWAYHYAGRPDRTAEIVHDIVHQQFGTGRGGLPGNDDSGGLSSWFVWASIGVFPVAGQNLFLVNAPSFREVTVAVAGGDFTIRTENFVEPVAGGPVQYVQRMWLNGHPLDRSHLTGEEWHRGGQLVVELGPAPSDWGTRHLPPSHPVAAGAAGPTSAEAGAAAAFATAQQVASLVAEALQTDHPADSAADAEPLHREVPDAPPPAPDEALEPTDRSTPPTIPPTTEQPGTARTTGDTP</sequence>
<proteinExistence type="predicted"/>
<dbReference type="Gene3D" id="3.30.2080.10">
    <property type="entry name" value="GH92 mannosidase domain"/>
    <property type="match status" value="1"/>
</dbReference>
<dbReference type="RefSeq" id="WP_259484982.1">
    <property type="nucleotide sequence ID" value="NZ_JANTEZ010000001.1"/>
</dbReference>
<dbReference type="EMBL" id="JANTEZ010000001">
    <property type="protein sequence ID" value="MCS5713452.1"/>
    <property type="molecule type" value="Genomic_DNA"/>
</dbReference>
<feature type="region of interest" description="Disordered" evidence="1">
    <location>
        <begin position="766"/>
        <end position="821"/>
    </location>
</feature>
<dbReference type="InterPro" id="IPR008928">
    <property type="entry name" value="6-hairpin_glycosidase_sf"/>
</dbReference>
<evidence type="ECO:0000259" key="3">
    <source>
        <dbReference type="Pfam" id="PF17678"/>
    </source>
</evidence>
<gene>
    <name evidence="4" type="ORF">NVV95_02665</name>
</gene>
<accession>A0ABT2GB68</accession>
<name>A0ABT2GB68_9MICO</name>
<organism evidence="4 5">
    <name type="scientific">Herbiconiux gentiana</name>
    <dbReference type="NCBI Taxonomy" id="2970912"/>
    <lineage>
        <taxon>Bacteria</taxon>
        <taxon>Bacillati</taxon>
        <taxon>Actinomycetota</taxon>
        <taxon>Actinomycetes</taxon>
        <taxon>Micrococcales</taxon>
        <taxon>Microbacteriaceae</taxon>
        <taxon>Herbiconiux</taxon>
    </lineage>
</organism>
<keyword evidence="4" id="KW-0378">Hydrolase</keyword>
<dbReference type="PANTHER" id="PTHR12143">
    <property type="entry name" value="PEPTIDE N-GLYCANASE PNGASE -RELATED"/>
    <property type="match status" value="1"/>
</dbReference>
<dbReference type="Pfam" id="PF17678">
    <property type="entry name" value="Glyco_hydro_92N"/>
    <property type="match status" value="1"/>
</dbReference>
<dbReference type="InterPro" id="IPR014718">
    <property type="entry name" value="GH-type_carb-bd"/>
</dbReference>
<evidence type="ECO:0000259" key="2">
    <source>
        <dbReference type="Pfam" id="PF07971"/>
    </source>
</evidence>
<dbReference type="Proteomes" id="UP001165580">
    <property type="component" value="Unassembled WGS sequence"/>
</dbReference>
<feature type="domain" description="Glycosyl hydrolase family 92 N-terminal" evidence="3">
    <location>
        <begin position="5"/>
        <end position="167"/>
    </location>
</feature>
<evidence type="ECO:0000313" key="5">
    <source>
        <dbReference type="Proteomes" id="UP001165580"/>
    </source>
</evidence>